<evidence type="ECO:0000313" key="3">
    <source>
        <dbReference type="Proteomes" id="UP000481858"/>
    </source>
</evidence>
<feature type="region of interest" description="Disordered" evidence="1">
    <location>
        <begin position="207"/>
        <end position="240"/>
    </location>
</feature>
<protein>
    <submittedName>
        <fullName evidence="2">Uncharacterized protein</fullName>
    </submittedName>
</protein>
<organism evidence="2 3">
    <name type="scientific">Xylaria multiplex</name>
    <dbReference type="NCBI Taxonomy" id="323545"/>
    <lineage>
        <taxon>Eukaryota</taxon>
        <taxon>Fungi</taxon>
        <taxon>Dikarya</taxon>
        <taxon>Ascomycota</taxon>
        <taxon>Pezizomycotina</taxon>
        <taxon>Sordariomycetes</taxon>
        <taxon>Xylariomycetidae</taxon>
        <taxon>Xylariales</taxon>
        <taxon>Xylariaceae</taxon>
        <taxon>Xylaria</taxon>
    </lineage>
</organism>
<evidence type="ECO:0000256" key="1">
    <source>
        <dbReference type="SAM" id="MobiDB-lite"/>
    </source>
</evidence>
<sequence length="240" mass="27737">MCQDIQKVTFHCGHQVSFWWGKSRFCLFTGEGGDRFHTTYLFFAQNENKCPRCNIKDKIKKEGKKMKSQEFNQETEKRYARTPDASQERQAKFWQSLADKASIGLAATQISELQIQIKERVVYYLERNGSMSPSAKVVLLRTLLRLPDMFNQQVLVRFFASHYFEADDSERILEVWERKKLFHMAHHAGLDRTLRAGLNMKEPIPLPVRKEKAVNASPDSPEQSSQNQAEEGLANMSLSS</sequence>
<reference evidence="2 3" key="1">
    <citation type="submission" date="2019-12" db="EMBL/GenBank/DDBJ databases">
        <title>Draft genome sequence of the ascomycete Xylaria multiplex DSM 110363.</title>
        <authorList>
            <person name="Buettner E."/>
            <person name="Kellner H."/>
        </authorList>
    </citation>
    <scope>NUCLEOTIDE SEQUENCE [LARGE SCALE GENOMIC DNA]</scope>
    <source>
        <strain evidence="2 3">DSM 110363</strain>
    </source>
</reference>
<dbReference type="InParanoid" id="A0A7C8IH71"/>
<accession>A0A7C8IH71</accession>
<feature type="region of interest" description="Disordered" evidence="1">
    <location>
        <begin position="64"/>
        <end position="86"/>
    </location>
</feature>
<dbReference type="Proteomes" id="UP000481858">
    <property type="component" value="Unassembled WGS sequence"/>
</dbReference>
<comment type="caution">
    <text evidence="2">The sequence shown here is derived from an EMBL/GenBank/DDBJ whole genome shotgun (WGS) entry which is preliminary data.</text>
</comment>
<keyword evidence="3" id="KW-1185">Reference proteome</keyword>
<dbReference type="OrthoDB" id="4725729at2759"/>
<dbReference type="AlphaFoldDB" id="A0A7C8IH71"/>
<gene>
    <name evidence="2" type="ORF">GQX73_g9975</name>
</gene>
<name>A0A7C8IH71_9PEZI</name>
<feature type="compositionally biased region" description="Polar residues" evidence="1">
    <location>
        <begin position="217"/>
        <end position="229"/>
    </location>
</feature>
<dbReference type="EMBL" id="WUBL01000193">
    <property type="protein sequence ID" value="KAF2963606.1"/>
    <property type="molecule type" value="Genomic_DNA"/>
</dbReference>
<proteinExistence type="predicted"/>
<evidence type="ECO:0000313" key="2">
    <source>
        <dbReference type="EMBL" id="KAF2963606.1"/>
    </source>
</evidence>